<evidence type="ECO:0000256" key="2">
    <source>
        <dbReference type="ARBA" id="ARBA00012438"/>
    </source>
</evidence>
<keyword evidence="5" id="KW-0902">Two-component regulatory system</keyword>
<evidence type="ECO:0000313" key="12">
    <source>
        <dbReference type="Proteomes" id="UP000029738"/>
    </source>
</evidence>
<keyword evidence="4 11" id="KW-0418">Kinase</keyword>
<dbReference type="InterPro" id="IPR036097">
    <property type="entry name" value="HisK_dim/P_sf"/>
</dbReference>
<dbReference type="OrthoDB" id="9773246at2"/>
<feature type="domain" description="PAS" evidence="8">
    <location>
        <begin position="158"/>
        <end position="206"/>
    </location>
</feature>
<dbReference type="PROSITE" id="PS50112">
    <property type="entry name" value="PAS"/>
    <property type="match status" value="1"/>
</dbReference>
<feature type="domain" description="PAC" evidence="9">
    <location>
        <begin position="98"/>
        <end position="150"/>
    </location>
</feature>
<organism evidence="11">
    <name type="scientific">Tolypothrix bouteillei VB521301</name>
    <dbReference type="NCBI Taxonomy" id="1479485"/>
    <lineage>
        <taxon>Bacteria</taxon>
        <taxon>Bacillati</taxon>
        <taxon>Cyanobacteriota</taxon>
        <taxon>Cyanophyceae</taxon>
        <taxon>Nostocales</taxon>
        <taxon>Tolypothrichaceae</taxon>
        <taxon>Tolypothrix</taxon>
    </lineage>
</organism>
<dbReference type="EMBL" id="JHEG04000001">
    <property type="protein sequence ID" value="KAF3884131.1"/>
    <property type="molecule type" value="Genomic_DNA"/>
</dbReference>
<accession>A0A0C1NB29</accession>
<evidence type="ECO:0000259" key="9">
    <source>
        <dbReference type="PROSITE" id="PS50113"/>
    </source>
</evidence>
<dbReference type="Gene3D" id="1.10.287.130">
    <property type="match status" value="1"/>
</dbReference>
<dbReference type="Gene3D" id="3.30.565.10">
    <property type="entry name" value="Histidine kinase-like ATPase, C-terminal domain"/>
    <property type="match status" value="1"/>
</dbReference>
<feature type="coiled-coil region" evidence="6">
    <location>
        <begin position="283"/>
        <end position="317"/>
    </location>
</feature>
<dbReference type="SMART" id="SM00388">
    <property type="entry name" value="HisKA"/>
    <property type="match status" value="1"/>
</dbReference>
<dbReference type="Gene3D" id="2.10.70.100">
    <property type="match status" value="1"/>
</dbReference>
<dbReference type="AlphaFoldDB" id="A0A0C1NB29"/>
<feature type="domain" description="Histidine kinase" evidence="7">
    <location>
        <begin position="333"/>
        <end position="594"/>
    </location>
</feature>
<feature type="domain" description="PAC" evidence="9">
    <location>
        <begin position="239"/>
        <end position="292"/>
    </location>
</feature>
<dbReference type="NCBIfam" id="TIGR00229">
    <property type="entry name" value="sensory_box"/>
    <property type="match status" value="2"/>
</dbReference>
<dbReference type="Pfam" id="PF08447">
    <property type="entry name" value="PAS_3"/>
    <property type="match status" value="1"/>
</dbReference>
<protein>
    <recommendedName>
        <fullName evidence="2">histidine kinase</fullName>
        <ecNumber evidence="2">2.7.13.3</ecNumber>
    </recommendedName>
</protein>
<keyword evidence="3" id="KW-0597">Phosphoprotein</keyword>
<dbReference type="SMART" id="SM00086">
    <property type="entry name" value="PAC"/>
    <property type="match status" value="2"/>
</dbReference>
<dbReference type="InterPro" id="IPR004358">
    <property type="entry name" value="Sig_transdc_His_kin-like_C"/>
</dbReference>
<dbReference type="InterPro" id="IPR013655">
    <property type="entry name" value="PAS_fold_3"/>
</dbReference>
<dbReference type="Proteomes" id="UP000029738">
    <property type="component" value="Unassembled WGS sequence"/>
</dbReference>
<reference evidence="10" key="2">
    <citation type="submission" date="2019-11" db="EMBL/GenBank/DDBJ databases">
        <title>Improved Assembly of Tolypothrix boutellei genome.</title>
        <authorList>
            <person name="Sarangi A.N."/>
            <person name="Mukherjee M."/>
            <person name="Ghosh S."/>
            <person name="Singh D."/>
            <person name="Das A."/>
            <person name="Kant S."/>
            <person name="Prusty A."/>
            <person name="Tripathy S."/>
        </authorList>
    </citation>
    <scope>NUCLEOTIDE SEQUENCE</scope>
    <source>
        <strain evidence="10">VB521301</strain>
    </source>
</reference>
<dbReference type="SUPFAM" id="SSF55785">
    <property type="entry name" value="PYP-like sensor domain (PAS domain)"/>
    <property type="match status" value="2"/>
</dbReference>
<dbReference type="InterPro" id="IPR036890">
    <property type="entry name" value="HATPase_C_sf"/>
</dbReference>
<dbReference type="CDD" id="cd00130">
    <property type="entry name" value="PAS"/>
    <property type="match status" value="1"/>
</dbReference>
<reference evidence="11" key="1">
    <citation type="journal article" date="2015" name="Genome Announc.">
        <title>Draft Genome Sequence of Tolypothrix boutellei Strain VB521301.</title>
        <authorList>
            <person name="Chandrababunaidu M.M."/>
            <person name="Singh D."/>
            <person name="Sen D."/>
            <person name="Bhan S."/>
            <person name="Das S."/>
            <person name="Gupta A."/>
            <person name="Adhikary S.P."/>
            <person name="Tripathy S."/>
        </authorList>
    </citation>
    <scope>NUCLEOTIDE SEQUENCE</scope>
    <source>
        <strain evidence="11">VB521301</strain>
    </source>
</reference>
<dbReference type="Pfam" id="PF02518">
    <property type="entry name" value="HATPase_c"/>
    <property type="match status" value="1"/>
</dbReference>
<dbReference type="PROSITE" id="PS50109">
    <property type="entry name" value="HIS_KIN"/>
    <property type="match status" value="1"/>
</dbReference>
<keyword evidence="12" id="KW-1185">Reference proteome</keyword>
<dbReference type="InterPro" id="IPR003661">
    <property type="entry name" value="HisK_dim/P_dom"/>
</dbReference>
<dbReference type="Gene3D" id="3.30.450.20">
    <property type="entry name" value="PAS domain"/>
    <property type="match status" value="2"/>
</dbReference>
<dbReference type="EMBL" id="JHEG02000037">
    <property type="protein sequence ID" value="KIE11942.1"/>
    <property type="molecule type" value="Genomic_DNA"/>
</dbReference>
<evidence type="ECO:0000256" key="3">
    <source>
        <dbReference type="ARBA" id="ARBA00022553"/>
    </source>
</evidence>
<evidence type="ECO:0000256" key="4">
    <source>
        <dbReference type="ARBA" id="ARBA00022777"/>
    </source>
</evidence>
<evidence type="ECO:0000259" key="7">
    <source>
        <dbReference type="PROSITE" id="PS50109"/>
    </source>
</evidence>
<dbReference type="PANTHER" id="PTHR43065">
    <property type="entry name" value="SENSOR HISTIDINE KINASE"/>
    <property type="match status" value="1"/>
</dbReference>
<dbReference type="STRING" id="1479485.DA73_0209860"/>
<dbReference type="GO" id="GO:0000155">
    <property type="term" value="F:phosphorelay sensor kinase activity"/>
    <property type="evidence" value="ECO:0007669"/>
    <property type="project" value="InterPro"/>
</dbReference>
<proteinExistence type="predicted"/>
<evidence type="ECO:0000256" key="1">
    <source>
        <dbReference type="ARBA" id="ARBA00000085"/>
    </source>
</evidence>
<dbReference type="InterPro" id="IPR035965">
    <property type="entry name" value="PAS-like_dom_sf"/>
</dbReference>
<dbReference type="SMART" id="SM00387">
    <property type="entry name" value="HATPase_c"/>
    <property type="match status" value="1"/>
</dbReference>
<dbReference type="PANTHER" id="PTHR43065:SF50">
    <property type="entry name" value="HISTIDINE KINASE"/>
    <property type="match status" value="1"/>
</dbReference>
<dbReference type="InterPro" id="IPR001610">
    <property type="entry name" value="PAC"/>
</dbReference>
<dbReference type="InterPro" id="IPR005467">
    <property type="entry name" value="His_kinase_dom"/>
</dbReference>
<dbReference type="InterPro" id="IPR003594">
    <property type="entry name" value="HATPase_dom"/>
</dbReference>
<dbReference type="RefSeq" id="WP_038077608.1">
    <property type="nucleotide sequence ID" value="NZ_JHEG04000001.1"/>
</dbReference>
<evidence type="ECO:0000313" key="11">
    <source>
        <dbReference type="EMBL" id="KIE11942.1"/>
    </source>
</evidence>
<comment type="caution">
    <text evidence="11">The sequence shown here is derived from an EMBL/GenBank/DDBJ whole genome shotgun (WGS) entry which is preliminary data.</text>
</comment>
<dbReference type="SUPFAM" id="SSF55874">
    <property type="entry name" value="ATPase domain of HSP90 chaperone/DNA topoisomerase II/histidine kinase"/>
    <property type="match status" value="1"/>
</dbReference>
<keyword evidence="4 11" id="KW-0808">Transferase</keyword>
<dbReference type="InterPro" id="IPR013656">
    <property type="entry name" value="PAS_4"/>
</dbReference>
<dbReference type="EC" id="2.7.13.3" evidence="2"/>
<dbReference type="InterPro" id="IPR000014">
    <property type="entry name" value="PAS"/>
</dbReference>
<dbReference type="PRINTS" id="PR00344">
    <property type="entry name" value="BCTRLSENSOR"/>
</dbReference>
<dbReference type="InterPro" id="IPR000700">
    <property type="entry name" value="PAS-assoc_C"/>
</dbReference>
<evidence type="ECO:0000256" key="5">
    <source>
        <dbReference type="ARBA" id="ARBA00023012"/>
    </source>
</evidence>
<dbReference type="SUPFAM" id="SSF47384">
    <property type="entry name" value="Homodimeric domain of signal transducing histidine kinase"/>
    <property type="match status" value="1"/>
</dbReference>
<dbReference type="PROSITE" id="PS50113">
    <property type="entry name" value="PAC"/>
    <property type="match status" value="2"/>
</dbReference>
<evidence type="ECO:0000313" key="10">
    <source>
        <dbReference type="EMBL" id="KAF3884131.1"/>
    </source>
</evidence>
<dbReference type="CDD" id="cd00082">
    <property type="entry name" value="HisKA"/>
    <property type="match status" value="1"/>
</dbReference>
<gene>
    <name evidence="11" type="ORF">DA73_0209860</name>
    <name evidence="10" type="ORF">DA73_0400000425</name>
</gene>
<evidence type="ECO:0000259" key="8">
    <source>
        <dbReference type="PROSITE" id="PS50112"/>
    </source>
</evidence>
<dbReference type="Pfam" id="PF08448">
    <property type="entry name" value="PAS_4"/>
    <property type="match status" value="1"/>
</dbReference>
<comment type="catalytic activity">
    <reaction evidence="1">
        <text>ATP + protein L-histidine = ADP + protein N-phospho-L-histidine.</text>
        <dbReference type="EC" id="2.7.13.3"/>
    </reaction>
</comment>
<sequence>MDISNHFVHTTEETETEIALRQSQQRLQKAQRIAHIGHWEIDATTLVTIWSEEVFRIFGLEPKTEAPPPQEYKQQIHPDDSLIWQEKLEQAIAQPTAFNLDLRIYRPDGSLRYLNAIAESQVDEFGKVIKLVGTVMDISERKQAEIALQQVLHQTEYQSCLLQAVLNSTTDWIFAKDTNFRYILASRSYATAIGKTVEEILGKDDLELGFSEELVFGNPAKGIRGFRTDDRTALSGKPVCNSFDPATIADGSLRIFDVRKNPLYDLDGKVFGVLGLSRDLTERYDAEEAMRRSEAQLKEKAEELTRTLQELQQTQMQMIHSEKMSSLGQLVAGVAHEINNPMNFIHGNLNHANHYAKEILELLVLYQKYYPIPPLEIQKQAEAIDLEFIQQDLLKLLSSMRVGTERIQTIVASLRTFSRMDESEMKEVDIHDGIDSTLMILQHRIKEKNSYCQIQVIKEYGNLPLVECFPGQLNQVFMNILSNAVDALEDAFKFSHMSILEDEKSKEDPTISIHTQAINNQAIIRVADNGTGMNENIRQRIFDPFFTTKPVGKGTGMGLSISYQIVAEKHGGSLYCLSQPNLGTEFIIQIPLKQN</sequence>
<evidence type="ECO:0000256" key="6">
    <source>
        <dbReference type="SAM" id="Coils"/>
    </source>
</evidence>
<dbReference type="SMART" id="SM00091">
    <property type="entry name" value="PAS"/>
    <property type="match status" value="2"/>
</dbReference>
<name>A0A0C1NB29_9CYAN</name>
<keyword evidence="6" id="KW-0175">Coiled coil</keyword>